<accession>A0A0F9T5H9</accession>
<organism evidence="1">
    <name type="scientific">marine sediment metagenome</name>
    <dbReference type="NCBI Taxonomy" id="412755"/>
    <lineage>
        <taxon>unclassified sequences</taxon>
        <taxon>metagenomes</taxon>
        <taxon>ecological metagenomes</taxon>
    </lineage>
</organism>
<gene>
    <name evidence="1" type="ORF">LCGC14_0695270</name>
</gene>
<comment type="caution">
    <text evidence="1">The sequence shown here is derived from an EMBL/GenBank/DDBJ whole genome shotgun (WGS) entry which is preliminary data.</text>
</comment>
<dbReference type="AlphaFoldDB" id="A0A0F9T5H9"/>
<dbReference type="Gene3D" id="3.40.50.300">
    <property type="entry name" value="P-loop containing nucleotide triphosphate hydrolases"/>
    <property type="match status" value="1"/>
</dbReference>
<dbReference type="Gene3D" id="3.30.420.240">
    <property type="match status" value="1"/>
</dbReference>
<evidence type="ECO:0008006" key="2">
    <source>
        <dbReference type="Google" id="ProtNLM"/>
    </source>
</evidence>
<proteinExistence type="predicted"/>
<sequence>MVDLKQSEAQAFQLDPLAQKELAARSFVYFLEKHVWILEPPQAGAPTGGRVKFLMWPHLVEGAEQLERPWKMAAEGRRAEIKPEDLHSVIGKSRQVGWSWLVAAFVAWLSVFHEGALSLMESEGQKQAAELMRKARYVYENMPAEWQFPLDAQSTEHLSFKGSDSEIHALPSTVKAGHGFTATIAVMDEADNHEYLAEGMAAIKPTTDAGGQVVLLSTVEKRKATSMFQAIFRQAQAGKGGYRKFFVPYTARPGRDEAWYERTKASIPPEELKGMTPDLYMEQNYPRDEEEMLAPPRAGAFFDTEMIDRYLMTLCREPMLSEGPMNIFVKPFVGHKYVAGTDTSEGVGRDYSVTAVLDLTTMQVVADIMSNELETDDLIYWSWKLLEMYHFPLWAIENLNNGRDAARKARDLKYRRLWRDHTKKIMGGADHLRDEPGWHTDGKNRFDIFNDLKEQVDKGALVVFNKSGLRQFLHVIKKIDKEGNYIKPEHRSGENDDYVIAVGLAYQMRKWAGSAMGGVDKMVARPPSF</sequence>
<dbReference type="EMBL" id="LAZR01001462">
    <property type="protein sequence ID" value="KKN44216.1"/>
    <property type="molecule type" value="Genomic_DNA"/>
</dbReference>
<dbReference type="InterPro" id="IPR027417">
    <property type="entry name" value="P-loop_NTPase"/>
</dbReference>
<reference evidence="1" key="1">
    <citation type="journal article" date="2015" name="Nature">
        <title>Complex archaea that bridge the gap between prokaryotes and eukaryotes.</title>
        <authorList>
            <person name="Spang A."/>
            <person name="Saw J.H."/>
            <person name="Jorgensen S.L."/>
            <person name="Zaremba-Niedzwiedzka K."/>
            <person name="Martijn J."/>
            <person name="Lind A.E."/>
            <person name="van Eijk R."/>
            <person name="Schleper C."/>
            <person name="Guy L."/>
            <person name="Ettema T.J."/>
        </authorList>
    </citation>
    <scope>NUCLEOTIDE SEQUENCE</scope>
</reference>
<evidence type="ECO:0000313" key="1">
    <source>
        <dbReference type="EMBL" id="KKN44216.1"/>
    </source>
</evidence>
<name>A0A0F9T5H9_9ZZZZ</name>
<protein>
    <recommendedName>
        <fullName evidence="2">Terminase large subunit gp17-like C-terminal domain-containing protein</fullName>
    </recommendedName>
</protein>